<dbReference type="InterPro" id="IPR055170">
    <property type="entry name" value="GFO_IDH_MocA-like_dom"/>
</dbReference>
<evidence type="ECO:0000313" key="6">
    <source>
        <dbReference type="Proteomes" id="UP001501598"/>
    </source>
</evidence>
<dbReference type="NCBIfam" id="TIGR04380">
    <property type="entry name" value="myo_inos_iolG"/>
    <property type="match status" value="1"/>
</dbReference>
<evidence type="ECO:0000259" key="4">
    <source>
        <dbReference type="Pfam" id="PF22725"/>
    </source>
</evidence>
<dbReference type="PANTHER" id="PTHR42840">
    <property type="entry name" value="NAD(P)-BINDING ROSSMANN-FOLD SUPERFAMILY PROTEIN-RELATED"/>
    <property type="match status" value="1"/>
</dbReference>
<dbReference type="Gene3D" id="3.30.360.10">
    <property type="entry name" value="Dihydrodipicolinate Reductase, domain 2"/>
    <property type="match status" value="1"/>
</dbReference>
<feature type="domain" description="GFO/IDH/MocA-like oxidoreductase" evidence="4">
    <location>
        <begin position="128"/>
        <end position="252"/>
    </location>
</feature>
<dbReference type="RefSeq" id="WP_345422959.1">
    <property type="nucleotide sequence ID" value="NZ_BAABGT010000075.1"/>
</dbReference>
<dbReference type="Proteomes" id="UP001501598">
    <property type="component" value="Unassembled WGS sequence"/>
</dbReference>
<dbReference type="Pfam" id="PF01408">
    <property type="entry name" value="GFO_IDH_MocA"/>
    <property type="match status" value="1"/>
</dbReference>
<dbReference type="Pfam" id="PF22725">
    <property type="entry name" value="GFO_IDH_MocA_C3"/>
    <property type="match status" value="1"/>
</dbReference>
<keyword evidence="2" id="KW-0560">Oxidoreductase</keyword>
<keyword evidence="6" id="KW-1185">Reference proteome</keyword>
<evidence type="ECO:0000256" key="2">
    <source>
        <dbReference type="ARBA" id="ARBA00023002"/>
    </source>
</evidence>
<dbReference type="EMBL" id="BAABGT010000075">
    <property type="protein sequence ID" value="GAA4553221.1"/>
    <property type="molecule type" value="Genomic_DNA"/>
</dbReference>
<organism evidence="5 6">
    <name type="scientific">Pseudonocardia xishanensis</name>
    <dbReference type="NCBI Taxonomy" id="630995"/>
    <lineage>
        <taxon>Bacteria</taxon>
        <taxon>Bacillati</taxon>
        <taxon>Actinomycetota</taxon>
        <taxon>Actinomycetes</taxon>
        <taxon>Pseudonocardiales</taxon>
        <taxon>Pseudonocardiaceae</taxon>
        <taxon>Pseudonocardia</taxon>
    </lineage>
</organism>
<dbReference type="SUPFAM" id="SSF51735">
    <property type="entry name" value="NAD(P)-binding Rossmann-fold domains"/>
    <property type="match status" value="1"/>
</dbReference>
<dbReference type="InterPro" id="IPR030827">
    <property type="entry name" value="Myo_inos_IolG"/>
</dbReference>
<proteinExistence type="inferred from homology"/>
<accession>A0ABP8RY92</accession>
<dbReference type="InterPro" id="IPR036291">
    <property type="entry name" value="NAD(P)-bd_dom_sf"/>
</dbReference>
<sequence>MLRVALLGCGRIGRVHATAVTAHPRARLAWVYDPIEAAAEEVAGLHGARHSTDVAAVLADPEVDAVIIASPTATHIDLLTAAVRAGKAVLCEKPIDLDIARVDACRTEIEPYAPTVMLGFNRRFDPSFREIRERVAAGEIGALEQVVIISRDPAPPPPGYVGTSGGLFRDMTIHDFDMARFVLGAQGGGEVVAVSAMGSNLISEEIAQVGDIDGAVVTLRSDTGALAQITNSRRCSFGYDQRLEAFGATGMLSAQNQLPTSVRYAGAERSEAAAPYLNFFLERYTTAYAAELDHFVAAVESGTAPSPSFADGRAALVLADAAGVSLRTGAAVRVEL</sequence>
<comment type="caution">
    <text evidence="5">The sequence shown here is derived from an EMBL/GenBank/DDBJ whole genome shotgun (WGS) entry which is preliminary data.</text>
</comment>
<dbReference type="InterPro" id="IPR000683">
    <property type="entry name" value="Gfo/Idh/MocA-like_OxRdtase_N"/>
</dbReference>
<evidence type="ECO:0000313" key="5">
    <source>
        <dbReference type="EMBL" id="GAA4553221.1"/>
    </source>
</evidence>
<reference evidence="6" key="1">
    <citation type="journal article" date="2019" name="Int. J. Syst. Evol. Microbiol.">
        <title>The Global Catalogue of Microorganisms (GCM) 10K type strain sequencing project: providing services to taxonomists for standard genome sequencing and annotation.</title>
        <authorList>
            <consortium name="The Broad Institute Genomics Platform"/>
            <consortium name="The Broad Institute Genome Sequencing Center for Infectious Disease"/>
            <person name="Wu L."/>
            <person name="Ma J."/>
        </authorList>
    </citation>
    <scope>NUCLEOTIDE SEQUENCE [LARGE SCALE GENOMIC DNA]</scope>
    <source>
        <strain evidence="6">JCM 17906</strain>
    </source>
</reference>
<protein>
    <submittedName>
        <fullName evidence="5">Inositol 2-dehydrogenase</fullName>
    </submittedName>
</protein>
<dbReference type="PANTHER" id="PTHR42840:SF3">
    <property type="entry name" value="BINDING ROSSMANN FOLD OXIDOREDUCTASE, PUTATIVE (AFU_ORTHOLOGUE AFUA_2G10240)-RELATED"/>
    <property type="match status" value="1"/>
</dbReference>
<comment type="similarity">
    <text evidence="1">Belongs to the Gfo/Idh/MocA family.</text>
</comment>
<evidence type="ECO:0000256" key="1">
    <source>
        <dbReference type="ARBA" id="ARBA00010928"/>
    </source>
</evidence>
<name>A0ABP8RY92_9PSEU</name>
<evidence type="ECO:0000259" key="3">
    <source>
        <dbReference type="Pfam" id="PF01408"/>
    </source>
</evidence>
<gene>
    <name evidence="5" type="primary">iolG</name>
    <name evidence="5" type="ORF">GCM10023175_48620</name>
</gene>
<feature type="domain" description="Gfo/Idh/MocA-like oxidoreductase N-terminal" evidence="3">
    <location>
        <begin position="2"/>
        <end position="104"/>
    </location>
</feature>
<dbReference type="SUPFAM" id="SSF55347">
    <property type="entry name" value="Glyceraldehyde-3-phosphate dehydrogenase-like, C-terminal domain"/>
    <property type="match status" value="1"/>
</dbReference>
<dbReference type="Gene3D" id="3.40.50.720">
    <property type="entry name" value="NAD(P)-binding Rossmann-like Domain"/>
    <property type="match status" value="1"/>
</dbReference>